<keyword evidence="4" id="KW-1185">Reference proteome</keyword>
<reference evidence="3" key="2">
    <citation type="submission" date="2023-06" db="EMBL/GenBank/DDBJ databases">
        <authorList>
            <person name="Ma L."/>
            <person name="Liu K.-W."/>
            <person name="Li Z."/>
            <person name="Hsiao Y.-Y."/>
            <person name="Qi Y."/>
            <person name="Fu T."/>
            <person name="Tang G."/>
            <person name="Zhang D."/>
            <person name="Sun W.-H."/>
            <person name="Liu D.-K."/>
            <person name="Li Y."/>
            <person name="Chen G.-Z."/>
            <person name="Liu X.-D."/>
            <person name="Liao X.-Y."/>
            <person name="Jiang Y.-T."/>
            <person name="Yu X."/>
            <person name="Hao Y."/>
            <person name="Huang J."/>
            <person name="Zhao X.-W."/>
            <person name="Ke S."/>
            <person name="Chen Y.-Y."/>
            <person name="Wu W.-L."/>
            <person name="Hsu J.-L."/>
            <person name="Lin Y.-F."/>
            <person name="Huang M.-D."/>
            <person name="Li C.-Y."/>
            <person name="Huang L."/>
            <person name="Wang Z.-W."/>
            <person name="Zhao X."/>
            <person name="Zhong W.-Y."/>
            <person name="Peng D.-H."/>
            <person name="Ahmad S."/>
            <person name="Lan S."/>
            <person name="Zhang J.-S."/>
            <person name="Tsai W.-C."/>
            <person name="Van De Peer Y."/>
            <person name="Liu Z.-J."/>
        </authorList>
    </citation>
    <scope>NUCLEOTIDE SEQUENCE</scope>
    <source>
        <strain evidence="3">SCP</strain>
        <tissue evidence="3">Leaves</tissue>
    </source>
</reference>
<dbReference type="NCBIfam" id="TIGR00756">
    <property type="entry name" value="PPR"/>
    <property type="match status" value="3"/>
</dbReference>
<feature type="repeat" description="PPR" evidence="2">
    <location>
        <begin position="127"/>
        <end position="162"/>
    </location>
</feature>
<dbReference type="GO" id="GO:0003723">
    <property type="term" value="F:RNA binding"/>
    <property type="evidence" value="ECO:0007669"/>
    <property type="project" value="InterPro"/>
</dbReference>
<proteinExistence type="predicted"/>
<comment type="caution">
    <text evidence="3">The sequence shown here is derived from an EMBL/GenBank/DDBJ whole genome shotgun (WGS) entry which is preliminary data.</text>
</comment>
<protein>
    <submittedName>
        <fullName evidence="3">Pentatricopeptide repeat-containing protein</fullName>
    </submittedName>
</protein>
<evidence type="ECO:0000256" key="1">
    <source>
        <dbReference type="ARBA" id="ARBA00022737"/>
    </source>
</evidence>
<reference evidence="3" key="1">
    <citation type="journal article" date="2023" name="Nat. Commun.">
        <title>Diploid and tetraploid genomes of Acorus and the evolution of monocots.</title>
        <authorList>
            <person name="Ma L."/>
            <person name="Liu K.W."/>
            <person name="Li Z."/>
            <person name="Hsiao Y.Y."/>
            <person name="Qi Y."/>
            <person name="Fu T."/>
            <person name="Tang G.D."/>
            <person name="Zhang D."/>
            <person name="Sun W.H."/>
            <person name="Liu D.K."/>
            <person name="Li Y."/>
            <person name="Chen G.Z."/>
            <person name="Liu X.D."/>
            <person name="Liao X.Y."/>
            <person name="Jiang Y.T."/>
            <person name="Yu X."/>
            <person name="Hao Y."/>
            <person name="Huang J."/>
            <person name="Zhao X.W."/>
            <person name="Ke S."/>
            <person name="Chen Y.Y."/>
            <person name="Wu W.L."/>
            <person name="Hsu J.L."/>
            <person name="Lin Y.F."/>
            <person name="Huang M.D."/>
            <person name="Li C.Y."/>
            <person name="Huang L."/>
            <person name="Wang Z.W."/>
            <person name="Zhao X."/>
            <person name="Zhong W.Y."/>
            <person name="Peng D.H."/>
            <person name="Ahmad S."/>
            <person name="Lan S."/>
            <person name="Zhang J.S."/>
            <person name="Tsai W.C."/>
            <person name="Van de Peer Y."/>
            <person name="Liu Z.J."/>
        </authorList>
    </citation>
    <scope>NUCLEOTIDE SEQUENCE</scope>
    <source>
        <strain evidence="3">SCP</strain>
    </source>
</reference>
<dbReference type="InterPro" id="IPR002885">
    <property type="entry name" value="PPR_rpt"/>
</dbReference>
<dbReference type="FunFam" id="1.25.40.10:FF:000682">
    <property type="entry name" value="Pentatricopeptide repeat-containing protein At3g16610"/>
    <property type="match status" value="1"/>
</dbReference>
<dbReference type="Proteomes" id="UP001179952">
    <property type="component" value="Unassembled WGS sequence"/>
</dbReference>
<dbReference type="Pfam" id="PF20431">
    <property type="entry name" value="E_motif"/>
    <property type="match status" value="1"/>
</dbReference>
<dbReference type="InterPro" id="IPR011990">
    <property type="entry name" value="TPR-like_helical_dom_sf"/>
</dbReference>
<dbReference type="Gene3D" id="1.25.40.10">
    <property type="entry name" value="Tetratricopeptide repeat domain"/>
    <property type="match status" value="3"/>
</dbReference>
<evidence type="ECO:0000313" key="4">
    <source>
        <dbReference type="Proteomes" id="UP001179952"/>
    </source>
</evidence>
<name>A0AAV9BWM3_ACOGR</name>
<dbReference type="InterPro" id="IPR046960">
    <property type="entry name" value="PPR_At4g14850-like_plant"/>
</dbReference>
<evidence type="ECO:0000256" key="2">
    <source>
        <dbReference type="PROSITE-ProRule" id="PRU00708"/>
    </source>
</evidence>
<dbReference type="InterPro" id="IPR046848">
    <property type="entry name" value="E_motif"/>
</dbReference>
<sequence>MYMKRGAVSDARRVFDAMPDPDAPSTTAHYNALIKTHITLSRFDRSLSTYLAMVRSGVQPDRFTFPLLFKACSAVGKSETGRQIHSWAAKNGFDSDVAVATALLHMYAESGDPESAIHMFESMTHKDLIAWNCLIACSASHGLIDDAFDLFVDMQRSGGFKPNVSTLAGLLPAVAHSGSLHSCKSCHAFMVRDGVESVEPASTALMDAYAKCGDVPAARALFDAMREPGVVAWTSIIAAHGIQGLGGEALSLFEAMKASGVEPNRITYLVVLSACAHAGLVERGRECFRLMEEHGIAREEEHYACMVDMLGRAGLFEEAMRVIWSMRAGPSAGVWEALLGGCRVHGKVGLGEYVAGRLFSLGAAEPGLYVLLSNIYASAGLWAEVGRVRALMRARGLRKEVGWSLVEDRGRPVRFISGDL</sequence>
<feature type="repeat" description="PPR" evidence="2">
    <location>
        <begin position="26"/>
        <end position="60"/>
    </location>
</feature>
<gene>
    <name evidence="3" type="ORF">QJS04_geneDACA015053</name>
</gene>
<evidence type="ECO:0000313" key="3">
    <source>
        <dbReference type="EMBL" id="KAK1281185.1"/>
    </source>
</evidence>
<dbReference type="Pfam" id="PF01535">
    <property type="entry name" value="PPR"/>
    <property type="match status" value="2"/>
</dbReference>
<feature type="repeat" description="PPR" evidence="2">
    <location>
        <begin position="229"/>
        <end position="263"/>
    </location>
</feature>
<feature type="repeat" description="PPR" evidence="2">
    <location>
        <begin position="264"/>
        <end position="298"/>
    </location>
</feature>
<dbReference type="EMBL" id="JAUJYN010000001">
    <property type="protein sequence ID" value="KAK1281185.1"/>
    <property type="molecule type" value="Genomic_DNA"/>
</dbReference>
<keyword evidence="1" id="KW-0677">Repeat</keyword>
<dbReference type="GO" id="GO:0009451">
    <property type="term" value="P:RNA modification"/>
    <property type="evidence" value="ECO:0007669"/>
    <property type="project" value="InterPro"/>
</dbReference>
<organism evidence="3 4">
    <name type="scientific">Acorus gramineus</name>
    <name type="common">Dwarf sweet flag</name>
    <dbReference type="NCBI Taxonomy" id="55184"/>
    <lineage>
        <taxon>Eukaryota</taxon>
        <taxon>Viridiplantae</taxon>
        <taxon>Streptophyta</taxon>
        <taxon>Embryophyta</taxon>
        <taxon>Tracheophyta</taxon>
        <taxon>Spermatophyta</taxon>
        <taxon>Magnoliopsida</taxon>
        <taxon>Liliopsida</taxon>
        <taxon>Acoraceae</taxon>
        <taxon>Acorus</taxon>
    </lineage>
</organism>
<dbReference type="Pfam" id="PF13041">
    <property type="entry name" value="PPR_2"/>
    <property type="match status" value="2"/>
</dbReference>
<dbReference type="PANTHER" id="PTHR47926">
    <property type="entry name" value="PENTATRICOPEPTIDE REPEAT-CONTAINING PROTEIN"/>
    <property type="match status" value="1"/>
</dbReference>
<dbReference type="PROSITE" id="PS51375">
    <property type="entry name" value="PPR"/>
    <property type="match status" value="4"/>
</dbReference>
<dbReference type="AlphaFoldDB" id="A0AAV9BWM3"/>
<dbReference type="FunFam" id="1.25.40.10:FF:000090">
    <property type="entry name" value="Pentatricopeptide repeat-containing protein, chloroplastic"/>
    <property type="match status" value="1"/>
</dbReference>
<accession>A0AAV9BWM3</accession>
<dbReference type="PANTHER" id="PTHR47926:SF347">
    <property type="entry name" value="PENTATRICOPEPTIDE REPEAT-CONTAINING PROTEIN"/>
    <property type="match status" value="1"/>
</dbReference>